<protein>
    <submittedName>
        <fullName evidence="1">Uncharacterized protein</fullName>
    </submittedName>
</protein>
<organism evidence="1 2">
    <name type="scientific">Candidatus Terasakiella magnetica</name>
    <dbReference type="NCBI Taxonomy" id="1867952"/>
    <lineage>
        <taxon>Bacteria</taxon>
        <taxon>Pseudomonadati</taxon>
        <taxon>Pseudomonadota</taxon>
        <taxon>Alphaproteobacteria</taxon>
        <taxon>Rhodospirillales</taxon>
        <taxon>Terasakiellaceae</taxon>
        <taxon>Terasakiella</taxon>
    </lineage>
</organism>
<evidence type="ECO:0000313" key="2">
    <source>
        <dbReference type="Proteomes" id="UP000231658"/>
    </source>
</evidence>
<dbReference type="EMBL" id="FLYE01000012">
    <property type="protein sequence ID" value="SCA56201.1"/>
    <property type="molecule type" value="Genomic_DNA"/>
</dbReference>
<dbReference type="SUPFAM" id="SSF48452">
    <property type="entry name" value="TPR-like"/>
    <property type="match status" value="1"/>
</dbReference>
<dbReference type="InterPro" id="IPR011990">
    <property type="entry name" value="TPR-like_helical_dom_sf"/>
</dbReference>
<sequence length="472" mass="52788">MLSIFNRFMDWFMMREEAAGAMAQNPAQIMQNLSDVNVLISEPAGNFASDEAKAALLQSIINPLNEKPGLSIRLINKTFQRSLKGSLSEQFETVIEEGRKTLEEEKCDLLLWGKVELEDQAVRWHFLSAKEGEAALGVPGIAENILVPFAPEKGTLDVLYAAIFAACTPSHTSHALKIAEYLLGAVDPLTKLPAGLSNRKTPLPAKISTMGMCAVVLANIARRSEELGWFDPAIKAFNTWSELVDKNKTPLDWAMVTNHHGWLYEEMATHGDDDHAIEHIEKAIKLFESVCQVLEVRTHPLEWAAVQLRMATTCAKIGRKQSEPEYLQKAARYYKKSLTVYNQANYPLNWADTMAKMAKTMMLHGQLVKGAQSLEQAGVAFQAILQVYDQDKYPAQWANTQNNLGATLFALAKRDPSTAAWLDHALLCFENARTYYLETGKPKLVHVIDKNIIKAQELKDEIEEELNSDLLT</sequence>
<reference evidence="1 2" key="1">
    <citation type="submission" date="2016-07" db="EMBL/GenBank/DDBJ databases">
        <authorList>
            <person name="Lefevre C.T."/>
        </authorList>
    </citation>
    <scope>NUCLEOTIDE SEQUENCE [LARGE SCALE GENOMIC DNA]</scope>
    <source>
        <strain evidence="1">PR1</strain>
    </source>
</reference>
<dbReference type="Gene3D" id="1.25.40.10">
    <property type="entry name" value="Tetratricopeptide repeat domain"/>
    <property type="match status" value="1"/>
</dbReference>
<dbReference type="AlphaFoldDB" id="A0A1C3RG26"/>
<dbReference type="STRING" id="1867952.MTBPR1_20049"/>
<dbReference type="Proteomes" id="UP000231658">
    <property type="component" value="Unassembled WGS sequence"/>
</dbReference>
<dbReference type="OrthoDB" id="433986at2"/>
<name>A0A1C3RG26_9PROT</name>
<gene>
    <name evidence="1" type="ORF">MTBPR1_20049</name>
</gene>
<dbReference type="RefSeq" id="WP_069186880.1">
    <property type="nucleotide sequence ID" value="NZ_FLYE01000012.1"/>
</dbReference>
<proteinExistence type="predicted"/>
<evidence type="ECO:0000313" key="1">
    <source>
        <dbReference type="EMBL" id="SCA56201.1"/>
    </source>
</evidence>
<accession>A0A1C3RG26</accession>
<keyword evidence="2" id="KW-1185">Reference proteome</keyword>